<evidence type="ECO:0000256" key="7">
    <source>
        <dbReference type="ARBA" id="ARBA00022840"/>
    </source>
</evidence>
<evidence type="ECO:0000256" key="8">
    <source>
        <dbReference type="ARBA" id="ARBA00023012"/>
    </source>
</evidence>
<keyword evidence="7 11" id="KW-0067">ATP-binding</keyword>
<keyword evidence="4" id="KW-0808">Transferase</keyword>
<evidence type="ECO:0000256" key="3">
    <source>
        <dbReference type="ARBA" id="ARBA00022553"/>
    </source>
</evidence>
<dbReference type="PANTHER" id="PTHR43065:SF34">
    <property type="entry name" value="SPORULATION KINASE A"/>
    <property type="match status" value="1"/>
</dbReference>
<evidence type="ECO:0000256" key="1">
    <source>
        <dbReference type="ARBA" id="ARBA00000085"/>
    </source>
</evidence>
<dbReference type="SUPFAM" id="SSF55785">
    <property type="entry name" value="PYP-like sensor domain (PAS domain)"/>
    <property type="match status" value="2"/>
</dbReference>
<dbReference type="SMART" id="SM00388">
    <property type="entry name" value="HisKA"/>
    <property type="match status" value="1"/>
</dbReference>
<protein>
    <recommendedName>
        <fullName evidence="2">histidine kinase</fullName>
        <ecNumber evidence="2">2.7.13.3</ecNumber>
    </recommendedName>
</protein>
<dbReference type="Pfam" id="PF00512">
    <property type="entry name" value="HisKA"/>
    <property type="match status" value="1"/>
</dbReference>
<keyword evidence="5" id="KW-0547">Nucleotide-binding</keyword>
<feature type="domain" description="PAS" evidence="10">
    <location>
        <begin position="148"/>
        <end position="202"/>
    </location>
</feature>
<organism evidence="11 12">
    <name type="scientific">Cytobacillus mangrovibacter</name>
    <dbReference type="NCBI Taxonomy" id="3299024"/>
    <lineage>
        <taxon>Bacteria</taxon>
        <taxon>Bacillati</taxon>
        <taxon>Bacillota</taxon>
        <taxon>Bacilli</taxon>
        <taxon>Bacillales</taxon>
        <taxon>Bacillaceae</taxon>
        <taxon>Cytobacillus</taxon>
    </lineage>
</organism>
<keyword evidence="3" id="KW-0597">Phosphoprotein</keyword>
<name>A0ABW6K4W1_9BACI</name>
<dbReference type="NCBIfam" id="TIGR00229">
    <property type="entry name" value="sensory_box"/>
    <property type="match status" value="2"/>
</dbReference>
<evidence type="ECO:0000256" key="2">
    <source>
        <dbReference type="ARBA" id="ARBA00012438"/>
    </source>
</evidence>
<evidence type="ECO:0000313" key="12">
    <source>
        <dbReference type="Proteomes" id="UP001601058"/>
    </source>
</evidence>
<dbReference type="EMBL" id="JBIACJ010000009">
    <property type="protein sequence ID" value="MFE8698013.1"/>
    <property type="molecule type" value="Genomic_DNA"/>
</dbReference>
<evidence type="ECO:0000256" key="5">
    <source>
        <dbReference type="ARBA" id="ARBA00022741"/>
    </source>
</evidence>
<proteinExistence type="predicted"/>
<dbReference type="SUPFAM" id="SSF47384">
    <property type="entry name" value="Homodimeric domain of signal transducing histidine kinase"/>
    <property type="match status" value="1"/>
</dbReference>
<feature type="domain" description="Histidine kinase" evidence="9">
    <location>
        <begin position="283"/>
        <end position="489"/>
    </location>
</feature>
<dbReference type="GO" id="GO:0005524">
    <property type="term" value="F:ATP binding"/>
    <property type="evidence" value="ECO:0007669"/>
    <property type="project" value="UniProtKB-KW"/>
</dbReference>
<dbReference type="Proteomes" id="UP001601058">
    <property type="component" value="Unassembled WGS sequence"/>
</dbReference>
<dbReference type="InterPro" id="IPR005467">
    <property type="entry name" value="His_kinase_dom"/>
</dbReference>
<evidence type="ECO:0000256" key="6">
    <source>
        <dbReference type="ARBA" id="ARBA00022777"/>
    </source>
</evidence>
<evidence type="ECO:0000259" key="9">
    <source>
        <dbReference type="PROSITE" id="PS50109"/>
    </source>
</evidence>
<dbReference type="InterPro" id="IPR036097">
    <property type="entry name" value="HisK_dim/P_sf"/>
</dbReference>
<dbReference type="RefSeq" id="WP_389221999.1">
    <property type="nucleotide sequence ID" value="NZ_JBIACJ010000009.1"/>
</dbReference>
<dbReference type="PANTHER" id="PTHR43065">
    <property type="entry name" value="SENSOR HISTIDINE KINASE"/>
    <property type="match status" value="1"/>
</dbReference>
<keyword evidence="12" id="KW-1185">Reference proteome</keyword>
<keyword evidence="8" id="KW-0902">Two-component regulatory system</keyword>
<dbReference type="Pfam" id="PF13426">
    <property type="entry name" value="PAS_9"/>
    <property type="match status" value="1"/>
</dbReference>
<dbReference type="Pfam" id="PF02518">
    <property type="entry name" value="HATPase_c"/>
    <property type="match status" value="1"/>
</dbReference>
<dbReference type="CDD" id="cd00130">
    <property type="entry name" value="PAS"/>
    <property type="match status" value="2"/>
</dbReference>
<keyword evidence="6" id="KW-0418">Kinase</keyword>
<evidence type="ECO:0000313" key="11">
    <source>
        <dbReference type="EMBL" id="MFE8698013.1"/>
    </source>
</evidence>
<dbReference type="InterPro" id="IPR004358">
    <property type="entry name" value="Sig_transdc_His_kin-like_C"/>
</dbReference>
<evidence type="ECO:0000256" key="4">
    <source>
        <dbReference type="ARBA" id="ARBA00022679"/>
    </source>
</evidence>
<dbReference type="CDD" id="cd00082">
    <property type="entry name" value="HisKA"/>
    <property type="match status" value="1"/>
</dbReference>
<gene>
    <name evidence="11" type="ORF">ACFYKT_16855</name>
</gene>
<dbReference type="SMART" id="SM00091">
    <property type="entry name" value="PAS"/>
    <property type="match status" value="2"/>
</dbReference>
<reference evidence="11 12" key="1">
    <citation type="submission" date="2024-08" db="EMBL/GenBank/DDBJ databases">
        <title>Two novel Cytobacillus novel species.</title>
        <authorList>
            <person name="Liu G."/>
        </authorList>
    </citation>
    <scope>NUCLEOTIDE SEQUENCE [LARGE SCALE GENOMIC DNA]</scope>
    <source>
        <strain evidence="11 12">FJAT-53684</strain>
    </source>
</reference>
<comment type="catalytic activity">
    <reaction evidence="1">
        <text>ATP + protein L-histidine = ADP + protein N-phospho-L-histidine.</text>
        <dbReference type="EC" id="2.7.13.3"/>
    </reaction>
</comment>
<dbReference type="InterPro" id="IPR003661">
    <property type="entry name" value="HisK_dim/P_dom"/>
</dbReference>
<accession>A0ABW6K4W1</accession>
<dbReference type="InterPro" id="IPR036890">
    <property type="entry name" value="HATPase_C_sf"/>
</dbReference>
<dbReference type="InterPro" id="IPR000014">
    <property type="entry name" value="PAS"/>
</dbReference>
<dbReference type="InterPro" id="IPR035965">
    <property type="entry name" value="PAS-like_dom_sf"/>
</dbReference>
<dbReference type="Pfam" id="PF13188">
    <property type="entry name" value="PAS_8"/>
    <property type="match status" value="1"/>
</dbReference>
<dbReference type="PROSITE" id="PS50109">
    <property type="entry name" value="HIS_KIN"/>
    <property type="match status" value="1"/>
</dbReference>
<comment type="caution">
    <text evidence="11">The sequence shown here is derived from an EMBL/GenBank/DDBJ whole genome shotgun (WGS) entry which is preliminary data.</text>
</comment>
<dbReference type="EC" id="2.7.13.3" evidence="2"/>
<dbReference type="SMART" id="SM00387">
    <property type="entry name" value="HATPase_c"/>
    <property type="match status" value="1"/>
</dbReference>
<dbReference type="InterPro" id="IPR003594">
    <property type="entry name" value="HATPase_dom"/>
</dbReference>
<dbReference type="SUPFAM" id="SSF55874">
    <property type="entry name" value="ATPase domain of HSP90 chaperone/DNA topoisomerase II/histidine kinase"/>
    <property type="match status" value="1"/>
</dbReference>
<dbReference type="PROSITE" id="PS50112">
    <property type="entry name" value="PAS"/>
    <property type="match status" value="1"/>
</dbReference>
<dbReference type="PRINTS" id="PR00344">
    <property type="entry name" value="BCTRLSENSOR"/>
</dbReference>
<sequence>MTLNKGILLNDYSEDTFAKEKHLNEKINKDLYKDLFIEALEGIVFWSGRGEIVKANEAACRIFECSHEVLVTKNLGDFVLVKDSNYKQIVNQLFENGSIRNELVFLMPNGQEKSLEFTSKLHSVDNFHMTIFRNVTDRHRMEKELRESELKFRKVFEGALEGMILLNTEYKVVDINHAGEEMFNISKSNLIGQSLIDILMEFKLNHEDVMQNVESLRENGHLNGTYQINSFSGKRRSIEFSAKYNVFSKLSLVTFKDITEKLEMEEQLKKSDTLNVVGELAAGIAHEIRNPMTALKGFIQLLEDSIQEDHSMYFNIITSELMRIDSIINEFLILAKPQLVEYIDKDITKIMKETVEFLTAQAVLHNVQIRTCYENGLPNVFCEPNQMKKVFINLIKNAIEVMPKGGLITVSMELTADNRIHISIQDEGEGIPEDMLTKLGQPFYTTKEKGTGLGLMVTYKIIEEHNGSITVESELGVGTIFHIYLPFEKYRV</sequence>
<evidence type="ECO:0000259" key="10">
    <source>
        <dbReference type="PROSITE" id="PS50112"/>
    </source>
</evidence>
<dbReference type="Gene3D" id="3.30.565.10">
    <property type="entry name" value="Histidine kinase-like ATPase, C-terminal domain"/>
    <property type="match status" value="1"/>
</dbReference>
<dbReference type="Gene3D" id="1.10.287.130">
    <property type="match status" value="1"/>
</dbReference>
<dbReference type="Gene3D" id="3.30.450.20">
    <property type="entry name" value="PAS domain"/>
    <property type="match status" value="2"/>
</dbReference>